<name>A0AAE1DKK7_9GAST</name>
<feature type="signal peptide" evidence="1">
    <location>
        <begin position="1"/>
        <end position="23"/>
    </location>
</feature>
<keyword evidence="1" id="KW-0732">Signal</keyword>
<reference evidence="2" key="1">
    <citation type="journal article" date="2023" name="G3 (Bethesda)">
        <title>A reference genome for the long-term kleptoplast-retaining sea slug Elysia crispata morphotype clarki.</title>
        <authorList>
            <person name="Eastman K.E."/>
            <person name="Pendleton A.L."/>
            <person name="Shaikh M.A."/>
            <person name="Suttiyut T."/>
            <person name="Ogas R."/>
            <person name="Tomko P."/>
            <person name="Gavelis G."/>
            <person name="Widhalm J.R."/>
            <person name="Wisecaver J.H."/>
        </authorList>
    </citation>
    <scope>NUCLEOTIDE SEQUENCE</scope>
    <source>
        <strain evidence="2">ECLA1</strain>
    </source>
</reference>
<keyword evidence="3" id="KW-1185">Reference proteome</keyword>
<evidence type="ECO:0000313" key="2">
    <source>
        <dbReference type="EMBL" id="KAK3774076.1"/>
    </source>
</evidence>
<feature type="chain" id="PRO_5041968931" evidence="1">
    <location>
        <begin position="24"/>
        <end position="170"/>
    </location>
</feature>
<dbReference type="AlphaFoldDB" id="A0AAE1DKK7"/>
<dbReference type="EMBL" id="JAWDGP010003469">
    <property type="protein sequence ID" value="KAK3774076.1"/>
    <property type="molecule type" value="Genomic_DNA"/>
</dbReference>
<accession>A0AAE1DKK7</accession>
<organism evidence="2 3">
    <name type="scientific">Elysia crispata</name>
    <name type="common">lettuce slug</name>
    <dbReference type="NCBI Taxonomy" id="231223"/>
    <lineage>
        <taxon>Eukaryota</taxon>
        <taxon>Metazoa</taxon>
        <taxon>Spiralia</taxon>
        <taxon>Lophotrochozoa</taxon>
        <taxon>Mollusca</taxon>
        <taxon>Gastropoda</taxon>
        <taxon>Heterobranchia</taxon>
        <taxon>Euthyneura</taxon>
        <taxon>Panpulmonata</taxon>
        <taxon>Sacoglossa</taxon>
        <taxon>Placobranchoidea</taxon>
        <taxon>Plakobranchidae</taxon>
        <taxon>Elysia</taxon>
    </lineage>
</organism>
<evidence type="ECO:0000256" key="1">
    <source>
        <dbReference type="SAM" id="SignalP"/>
    </source>
</evidence>
<proteinExistence type="predicted"/>
<gene>
    <name evidence="2" type="ORF">RRG08_030158</name>
</gene>
<protein>
    <submittedName>
        <fullName evidence="2">Uncharacterized protein</fullName>
    </submittedName>
</protein>
<evidence type="ECO:0000313" key="3">
    <source>
        <dbReference type="Proteomes" id="UP001283361"/>
    </source>
</evidence>
<sequence>MSWMKCNSLTTVVFGEIFYVVLADSNQGIVQRLKCDRSFGAVERSVNGLRTLDSFLLSPCDGFIAGQVYYFDKARIQEWTCLPICVEDSESVFEDRASVLRAKAQKATLTQASLAPTWLGSIDFANPKTFYTAIRRGFLSLVSRSPPFSSVGVGVKKCLPASSTFLSGQY</sequence>
<comment type="caution">
    <text evidence="2">The sequence shown here is derived from an EMBL/GenBank/DDBJ whole genome shotgun (WGS) entry which is preliminary data.</text>
</comment>
<dbReference type="Proteomes" id="UP001283361">
    <property type="component" value="Unassembled WGS sequence"/>
</dbReference>